<evidence type="ECO:0000313" key="2">
    <source>
        <dbReference type="WBParaSite" id="ES5_v2.g15694.t1"/>
    </source>
</evidence>
<name>A0AC34FEA2_9BILA</name>
<dbReference type="WBParaSite" id="ES5_v2.g15694.t1">
    <property type="protein sequence ID" value="ES5_v2.g15694.t1"/>
    <property type="gene ID" value="ES5_v2.g15694"/>
</dbReference>
<accession>A0AC34FEA2</accession>
<protein>
    <submittedName>
        <fullName evidence="2">Bursicon</fullName>
    </submittedName>
</protein>
<reference evidence="2" key="1">
    <citation type="submission" date="2022-11" db="UniProtKB">
        <authorList>
            <consortium name="WormBaseParasite"/>
        </authorList>
    </citation>
    <scope>IDENTIFICATION</scope>
</reference>
<proteinExistence type="predicted"/>
<sequence length="124" mass="13851">MIQALHFLMLFIIIQNGYSSDERETCSLFKGNHTITVTKTDENGHTCTSVIAIAVCGGMCSSSEKGTHFFPHRENENSACVPIETTPIRHELTKCDEEALPTARWIEFNETKQCGCKSIDNPKN</sequence>
<organism evidence="1 2">
    <name type="scientific">Panagrolaimus sp. ES5</name>
    <dbReference type="NCBI Taxonomy" id="591445"/>
    <lineage>
        <taxon>Eukaryota</taxon>
        <taxon>Metazoa</taxon>
        <taxon>Ecdysozoa</taxon>
        <taxon>Nematoda</taxon>
        <taxon>Chromadorea</taxon>
        <taxon>Rhabditida</taxon>
        <taxon>Tylenchina</taxon>
        <taxon>Panagrolaimomorpha</taxon>
        <taxon>Panagrolaimoidea</taxon>
        <taxon>Panagrolaimidae</taxon>
        <taxon>Panagrolaimus</taxon>
    </lineage>
</organism>
<evidence type="ECO:0000313" key="1">
    <source>
        <dbReference type="Proteomes" id="UP000887579"/>
    </source>
</evidence>
<dbReference type="Proteomes" id="UP000887579">
    <property type="component" value="Unplaced"/>
</dbReference>